<evidence type="ECO:0000256" key="4">
    <source>
        <dbReference type="ARBA" id="ARBA00023054"/>
    </source>
</evidence>
<dbReference type="PANTHER" id="PTHR10856">
    <property type="entry name" value="CORONIN"/>
    <property type="match status" value="1"/>
</dbReference>
<dbReference type="InterPro" id="IPR036322">
    <property type="entry name" value="WD40_repeat_dom_sf"/>
</dbReference>
<feature type="compositionally biased region" description="Low complexity" evidence="9">
    <location>
        <begin position="559"/>
        <end position="580"/>
    </location>
</feature>
<dbReference type="Pfam" id="PF16300">
    <property type="entry name" value="WD40_4"/>
    <property type="match status" value="1"/>
</dbReference>
<proteinExistence type="inferred from homology"/>
<dbReference type="STRING" id="400727.A0A2T7PS08"/>
<evidence type="ECO:0000256" key="8">
    <source>
        <dbReference type="SAM" id="Coils"/>
    </source>
</evidence>
<dbReference type="SMART" id="SM00320">
    <property type="entry name" value="WD40"/>
    <property type="match status" value="3"/>
</dbReference>
<dbReference type="InterPro" id="IPR001680">
    <property type="entry name" value="WD40_rpt"/>
</dbReference>
<evidence type="ECO:0000313" key="11">
    <source>
        <dbReference type="EMBL" id="PVD36206.1"/>
    </source>
</evidence>
<comment type="similarity">
    <text evidence="1 7">Belongs to the WD repeat coronin family.</text>
</comment>
<gene>
    <name evidence="11" type="ORF">C0Q70_03181</name>
</gene>
<dbReference type="EMBL" id="PZQS01000002">
    <property type="protein sequence ID" value="PVD36206.1"/>
    <property type="molecule type" value="Genomic_DNA"/>
</dbReference>
<evidence type="ECO:0000259" key="10">
    <source>
        <dbReference type="SMART" id="SM01166"/>
    </source>
</evidence>
<dbReference type="InterPro" id="IPR015505">
    <property type="entry name" value="Coronin"/>
</dbReference>
<keyword evidence="3 7" id="KW-0677">Repeat</keyword>
<dbReference type="SUPFAM" id="SSF50978">
    <property type="entry name" value="WD40 repeat-like"/>
    <property type="match status" value="1"/>
</dbReference>
<evidence type="ECO:0000256" key="3">
    <source>
        <dbReference type="ARBA" id="ARBA00022737"/>
    </source>
</evidence>
<feature type="domain" description="DUF1899" evidence="10">
    <location>
        <begin position="4"/>
        <end position="67"/>
    </location>
</feature>
<evidence type="ECO:0000256" key="1">
    <source>
        <dbReference type="ARBA" id="ARBA00009482"/>
    </source>
</evidence>
<dbReference type="SMART" id="SM01166">
    <property type="entry name" value="DUF1899"/>
    <property type="match status" value="1"/>
</dbReference>
<dbReference type="GO" id="GO:0051015">
    <property type="term" value="F:actin filament binding"/>
    <property type="evidence" value="ECO:0007669"/>
    <property type="project" value="TreeGrafter"/>
</dbReference>
<dbReference type="PROSITE" id="PS50294">
    <property type="entry name" value="WD_REPEATS_REGION"/>
    <property type="match status" value="1"/>
</dbReference>
<reference evidence="11 12" key="1">
    <citation type="submission" date="2018-04" db="EMBL/GenBank/DDBJ databases">
        <title>The genome of golden apple snail Pomacea canaliculata provides insight into stress tolerance and invasive adaptation.</title>
        <authorList>
            <person name="Liu C."/>
            <person name="Liu B."/>
            <person name="Ren Y."/>
            <person name="Zhang Y."/>
            <person name="Wang H."/>
            <person name="Li S."/>
            <person name="Jiang F."/>
            <person name="Yin L."/>
            <person name="Zhang G."/>
            <person name="Qian W."/>
            <person name="Fan W."/>
        </authorList>
    </citation>
    <scope>NUCLEOTIDE SEQUENCE [LARGE SCALE GENOMIC DNA]</scope>
    <source>
        <strain evidence="11">SZHN2017</strain>
        <tissue evidence="11">Muscle</tissue>
    </source>
</reference>
<protein>
    <recommendedName>
        <fullName evidence="7">Coronin</fullName>
    </recommendedName>
</protein>
<sequence length="697" mass="77126">MAFKIRSSKFRHVYGSPLRKEQSYENLRLTRNAHDSNFCAVNPQSLAVVTETGGGGSFVVVPVERTGRFDISAPKVSGHSGAVLDIKWNPFNDNIIASASEDCTVKLWQIPKGGIITTLSEWSVDLHGHNRRVGYLEWHPTAENIILSAGFDYKCIIWNVEQAEPVNIVKCHTDTIFSIGWNRDGSLFGATSKDKMLRVLDPRQSTVVAETLCHNGAKASKVVFVDNNHLLTTGFNSMSYRLMSFWDLRQIKNPLHTTDIDSSCGVLLPYYDYDTKIIFLAGKGDGNIRYYEVSVSDSCCHFLNAYQSSSPQRGLGMMPKRGCDIRRCEITRFYKLHGAKNLVEPISMIVPRKVSHTSYFAGDNFQEDIYPPTASTIPSLRADEWIAGQNREPILVSLMDGQVTNTPKITTSKAVQKQDGALQHGPTITTYKAVGHGGEPPVQLRKNKQTNIAAARPNHCENQPPSEPASIKNIKRLSFNEEFVTVSPDSSTKRISLESNASSASSVISPSKTVERKVSSPGTPPGAEPSTNGLPSCDSEHEPLSSQSLETVNDRPKLTSVHHSSSFQSQSHSSATSGVSSRRHQISRAKTISSPHEHSNYINLVIGEPSIQSYSNKIHIRKTWQSPPSSMQPLSEIEAMTPQSDSELKKAYFRQLEEINSLKEQVALKDKRIRQLEAELVSLKEKETSLGPGESNC</sequence>
<dbReference type="AlphaFoldDB" id="A0A2T7PS08"/>
<evidence type="ECO:0000313" key="12">
    <source>
        <dbReference type="Proteomes" id="UP000245119"/>
    </source>
</evidence>
<feature type="repeat" description="WD" evidence="6">
    <location>
        <begin position="126"/>
        <end position="168"/>
    </location>
</feature>
<evidence type="ECO:0000256" key="7">
    <source>
        <dbReference type="RuleBase" id="RU280818"/>
    </source>
</evidence>
<dbReference type="FunFam" id="2.130.10.10:FF:000502">
    <property type="entry name" value="Coronin"/>
    <property type="match status" value="1"/>
</dbReference>
<feature type="coiled-coil region" evidence="8">
    <location>
        <begin position="659"/>
        <end position="686"/>
    </location>
</feature>
<dbReference type="PROSITE" id="PS50082">
    <property type="entry name" value="WD_REPEATS_2"/>
    <property type="match status" value="3"/>
</dbReference>
<feature type="repeat" description="WD" evidence="6">
    <location>
        <begin position="76"/>
        <end position="118"/>
    </location>
</feature>
<dbReference type="InterPro" id="IPR015048">
    <property type="entry name" value="DUF1899"/>
</dbReference>
<dbReference type="InterPro" id="IPR015943">
    <property type="entry name" value="WD40/YVTN_repeat-like_dom_sf"/>
</dbReference>
<evidence type="ECO:0000256" key="9">
    <source>
        <dbReference type="SAM" id="MobiDB-lite"/>
    </source>
</evidence>
<keyword evidence="4 8" id="KW-0175">Coiled coil</keyword>
<dbReference type="OrthoDB" id="1850764at2759"/>
<dbReference type="Pfam" id="PF00400">
    <property type="entry name" value="WD40"/>
    <property type="match status" value="3"/>
</dbReference>
<dbReference type="Proteomes" id="UP000245119">
    <property type="component" value="Linkage Group LG2"/>
</dbReference>
<keyword evidence="2 6" id="KW-0853">WD repeat</keyword>
<name>A0A2T7PS08_POMCA</name>
<keyword evidence="12" id="KW-1185">Reference proteome</keyword>
<comment type="caution">
    <text evidence="11">The sequence shown here is derived from an EMBL/GenBank/DDBJ whole genome shotgun (WGS) entry which is preliminary data.</text>
</comment>
<feature type="region of interest" description="Disordered" evidence="9">
    <location>
        <begin position="486"/>
        <end position="594"/>
    </location>
</feature>
<dbReference type="Gene3D" id="2.130.10.10">
    <property type="entry name" value="YVTN repeat-like/Quinoprotein amine dehydrogenase"/>
    <property type="match status" value="1"/>
</dbReference>
<accession>A0A2T7PS08</accession>
<dbReference type="PANTHER" id="PTHR10856:SF44">
    <property type="entry name" value="CORONIN"/>
    <property type="match status" value="1"/>
</dbReference>
<feature type="repeat" description="WD" evidence="6">
    <location>
        <begin position="169"/>
        <end position="210"/>
    </location>
</feature>
<dbReference type="PROSITE" id="PS00678">
    <property type="entry name" value="WD_REPEATS_1"/>
    <property type="match status" value="1"/>
</dbReference>
<evidence type="ECO:0000256" key="2">
    <source>
        <dbReference type="ARBA" id="ARBA00022574"/>
    </source>
</evidence>
<evidence type="ECO:0000256" key="6">
    <source>
        <dbReference type="PROSITE-ProRule" id="PRU00221"/>
    </source>
</evidence>
<dbReference type="InterPro" id="IPR019775">
    <property type="entry name" value="WD40_repeat_CS"/>
</dbReference>
<dbReference type="SMART" id="SM01167">
    <property type="entry name" value="DUF1900"/>
    <property type="match status" value="1"/>
</dbReference>
<keyword evidence="5" id="KW-0009">Actin-binding</keyword>
<organism evidence="11 12">
    <name type="scientific">Pomacea canaliculata</name>
    <name type="common">Golden apple snail</name>
    <dbReference type="NCBI Taxonomy" id="400727"/>
    <lineage>
        <taxon>Eukaryota</taxon>
        <taxon>Metazoa</taxon>
        <taxon>Spiralia</taxon>
        <taxon>Lophotrochozoa</taxon>
        <taxon>Mollusca</taxon>
        <taxon>Gastropoda</taxon>
        <taxon>Caenogastropoda</taxon>
        <taxon>Architaenioglossa</taxon>
        <taxon>Ampullarioidea</taxon>
        <taxon>Ampullariidae</taxon>
        <taxon>Pomacea</taxon>
    </lineage>
</organism>
<evidence type="ECO:0000256" key="5">
    <source>
        <dbReference type="ARBA" id="ARBA00023203"/>
    </source>
</evidence>
<dbReference type="Pfam" id="PF08953">
    <property type="entry name" value="DUF1899"/>
    <property type="match status" value="1"/>
</dbReference>
<feature type="compositionally biased region" description="Low complexity" evidence="9">
    <location>
        <begin position="497"/>
        <end position="511"/>
    </location>
</feature>